<dbReference type="Proteomes" id="UP000683310">
    <property type="component" value="Chromosome"/>
</dbReference>
<reference evidence="2 3" key="1">
    <citation type="submission" date="2021-04" db="EMBL/GenBank/DDBJ databases">
        <title>Nocardia tengchongensis.</title>
        <authorList>
            <person name="Zhuang k."/>
            <person name="Ran Y."/>
            <person name="Li W."/>
        </authorList>
    </citation>
    <scope>NUCLEOTIDE SEQUENCE [LARGE SCALE GENOMIC DNA]</scope>
    <source>
        <strain evidence="2 3">CFH S0057</strain>
    </source>
</reference>
<evidence type="ECO:0000256" key="1">
    <source>
        <dbReference type="SAM" id="MobiDB-lite"/>
    </source>
</evidence>
<dbReference type="Pfam" id="PF00300">
    <property type="entry name" value="His_Phos_1"/>
    <property type="match status" value="1"/>
</dbReference>
<evidence type="ECO:0000313" key="2">
    <source>
        <dbReference type="EMBL" id="QVI21371.1"/>
    </source>
</evidence>
<name>A0ABX8CN36_9NOCA</name>
<organism evidence="2 3">
    <name type="scientific">Nocardia tengchongensis</name>
    <dbReference type="NCBI Taxonomy" id="2055889"/>
    <lineage>
        <taxon>Bacteria</taxon>
        <taxon>Bacillati</taxon>
        <taxon>Actinomycetota</taxon>
        <taxon>Actinomycetes</taxon>
        <taxon>Mycobacteriales</taxon>
        <taxon>Nocardiaceae</taxon>
        <taxon>Nocardia</taxon>
    </lineage>
</organism>
<dbReference type="EMBL" id="CP074371">
    <property type="protein sequence ID" value="QVI21371.1"/>
    <property type="molecule type" value="Genomic_DNA"/>
</dbReference>
<sequence length="189" mass="20218">MSAVTRLTLVTHAITDAVQGARFPAEEPLNPLGSRSVEKAGGLPGPAPETVLHAPEVRAEQTCRALGFTGALESALRDLDHGDWAGKSMDELAPEQLMGWLTDPGYRDHGGESITDLLDRVGDWLHGLAGSGDRIVAVTHPAIVRAAVLRTLNAPPESFWRIDIPPLSATTLHHRAPAWTLRATAHELA</sequence>
<dbReference type="Gene3D" id="3.40.50.1240">
    <property type="entry name" value="Phosphoglycerate mutase-like"/>
    <property type="match status" value="1"/>
</dbReference>
<dbReference type="SMART" id="SM00855">
    <property type="entry name" value="PGAM"/>
    <property type="match status" value="1"/>
</dbReference>
<feature type="region of interest" description="Disordered" evidence="1">
    <location>
        <begin position="25"/>
        <end position="46"/>
    </location>
</feature>
<keyword evidence="3" id="KW-1185">Reference proteome</keyword>
<proteinExistence type="predicted"/>
<protein>
    <submittedName>
        <fullName evidence="2">Histidine phosphatase family protein</fullName>
    </submittedName>
</protein>
<gene>
    <name evidence="2" type="ORF">KHQ06_36320</name>
</gene>
<dbReference type="InterPro" id="IPR013078">
    <property type="entry name" value="His_Pase_superF_clade-1"/>
</dbReference>
<dbReference type="SUPFAM" id="SSF53254">
    <property type="entry name" value="Phosphoglycerate mutase-like"/>
    <property type="match status" value="1"/>
</dbReference>
<evidence type="ECO:0000313" key="3">
    <source>
        <dbReference type="Proteomes" id="UP000683310"/>
    </source>
</evidence>
<dbReference type="InterPro" id="IPR029033">
    <property type="entry name" value="His_PPase_superfam"/>
</dbReference>
<accession>A0ABX8CN36</accession>